<comment type="caution">
    <text evidence="2">The sequence shown here is derived from an EMBL/GenBank/DDBJ whole genome shotgun (WGS) entry which is preliminary data.</text>
</comment>
<keyword evidence="1" id="KW-1133">Transmembrane helix</keyword>
<protein>
    <submittedName>
        <fullName evidence="2">Uncharacterized protein</fullName>
    </submittedName>
</protein>
<keyword evidence="1" id="KW-0812">Transmembrane</keyword>
<dbReference type="EMBL" id="JADYXP020000005">
    <property type="protein sequence ID" value="KAL0124009.1"/>
    <property type="molecule type" value="Genomic_DNA"/>
</dbReference>
<evidence type="ECO:0000313" key="3">
    <source>
        <dbReference type="Proteomes" id="UP001430953"/>
    </source>
</evidence>
<sequence>MTLITNRTLVKKYSIIINMPIFWRWFKIIYNSINFILGAVMNISLQTYLQIHFHLAYVYLLKIIFIFSYNNFRIPYIIIIKLNIQIITYLEAFCFGETPHLFIIGNFLVNALCSIASSYSYIISYLRIKFVRIFYSYKIEKLCHTLTITFFPLSSLVSISFSTRK</sequence>
<proteinExistence type="predicted"/>
<keyword evidence="1" id="KW-0472">Membrane</keyword>
<evidence type="ECO:0000313" key="2">
    <source>
        <dbReference type="EMBL" id="KAL0124009.1"/>
    </source>
</evidence>
<gene>
    <name evidence="2" type="ORF">PUN28_006075</name>
</gene>
<evidence type="ECO:0000256" key="1">
    <source>
        <dbReference type="SAM" id="Phobius"/>
    </source>
</evidence>
<organism evidence="2 3">
    <name type="scientific">Cardiocondyla obscurior</name>
    <dbReference type="NCBI Taxonomy" id="286306"/>
    <lineage>
        <taxon>Eukaryota</taxon>
        <taxon>Metazoa</taxon>
        <taxon>Ecdysozoa</taxon>
        <taxon>Arthropoda</taxon>
        <taxon>Hexapoda</taxon>
        <taxon>Insecta</taxon>
        <taxon>Pterygota</taxon>
        <taxon>Neoptera</taxon>
        <taxon>Endopterygota</taxon>
        <taxon>Hymenoptera</taxon>
        <taxon>Apocrita</taxon>
        <taxon>Aculeata</taxon>
        <taxon>Formicoidea</taxon>
        <taxon>Formicidae</taxon>
        <taxon>Myrmicinae</taxon>
        <taxon>Cardiocondyla</taxon>
    </lineage>
</organism>
<dbReference type="AlphaFoldDB" id="A0AAW2G9W3"/>
<dbReference type="Proteomes" id="UP001430953">
    <property type="component" value="Unassembled WGS sequence"/>
</dbReference>
<reference evidence="2 3" key="1">
    <citation type="submission" date="2023-03" db="EMBL/GenBank/DDBJ databases">
        <title>High recombination rates correlate with genetic variation in Cardiocondyla obscurior ants.</title>
        <authorList>
            <person name="Errbii M."/>
        </authorList>
    </citation>
    <scope>NUCLEOTIDE SEQUENCE [LARGE SCALE GENOMIC DNA]</scope>
    <source>
        <strain evidence="2">Alpha-2009</strain>
        <tissue evidence="2">Whole body</tissue>
    </source>
</reference>
<name>A0AAW2G9W3_9HYME</name>
<feature type="transmembrane region" description="Helical" evidence="1">
    <location>
        <begin position="21"/>
        <end position="45"/>
    </location>
</feature>
<feature type="transmembrane region" description="Helical" evidence="1">
    <location>
        <begin position="101"/>
        <end position="122"/>
    </location>
</feature>
<keyword evidence="3" id="KW-1185">Reference proteome</keyword>
<feature type="transmembrane region" description="Helical" evidence="1">
    <location>
        <begin position="51"/>
        <end position="69"/>
    </location>
</feature>
<feature type="transmembrane region" description="Helical" evidence="1">
    <location>
        <begin position="76"/>
        <end position="95"/>
    </location>
</feature>
<accession>A0AAW2G9W3</accession>